<evidence type="ECO:0000256" key="8">
    <source>
        <dbReference type="ARBA" id="ARBA00023136"/>
    </source>
</evidence>
<dbReference type="NCBIfam" id="TIGR00966">
    <property type="entry name" value="transloc_SecF"/>
    <property type="match status" value="1"/>
</dbReference>
<comment type="caution">
    <text evidence="11">The sequence shown here is derived from an EMBL/GenBank/DDBJ whole genome shotgun (WGS) entry which is preliminary data.</text>
</comment>
<comment type="subcellular location">
    <subcellularLocation>
        <location evidence="1 9">Cell membrane</location>
        <topology evidence="1 9">Multi-pass membrane protein</topology>
    </subcellularLocation>
</comment>
<dbReference type="OrthoDB" id="9774769at2"/>
<sequence>MEIFSNNKTYDFMGKKIPFLGLSGILIIASLVLLFTKGLNYGIDFVGGTVVQVKYDKEAPVEQIREVLQNTTYANSTVTEFGSKEEITIRFTGSTSDITNDISDEMHKILDPTGNFEIRKIDMVGAKVGGELRVKGITALALALLAMLIYITYRFEWKFAVASIIGLVHDVIISLGFISLFNIDVNLDMIAAILTLIGYTINDTIIVNDRIRETLHTSKQTDLDALINESVSRTLSRTVLTSSTTWFVVVTMLLFGGEIIYAFTFTLFVGIIIGTYSSIFVVSPFIKFLGFNINDYRSKEQQKEIAKKEKEKLRAMYEQGRV</sequence>
<proteinExistence type="inferred from homology"/>
<dbReference type="GO" id="GO:0006605">
    <property type="term" value="P:protein targeting"/>
    <property type="evidence" value="ECO:0007669"/>
    <property type="project" value="UniProtKB-UniRule"/>
</dbReference>
<dbReference type="GO" id="GO:0065002">
    <property type="term" value="P:intracellular protein transmembrane transport"/>
    <property type="evidence" value="ECO:0007669"/>
    <property type="project" value="UniProtKB-UniRule"/>
</dbReference>
<evidence type="ECO:0000313" key="14">
    <source>
        <dbReference type="Proteomes" id="UP000308001"/>
    </source>
</evidence>
<dbReference type="PRINTS" id="PR01755">
    <property type="entry name" value="SECFTRNLCASE"/>
</dbReference>
<evidence type="ECO:0000313" key="13">
    <source>
        <dbReference type="Proteomes" id="UP000093281"/>
    </source>
</evidence>
<evidence type="ECO:0000256" key="3">
    <source>
        <dbReference type="ARBA" id="ARBA00022475"/>
    </source>
</evidence>
<protein>
    <recommendedName>
        <fullName evidence="9">Protein-export membrane protein SecF</fullName>
    </recommendedName>
</protein>
<dbReference type="Proteomes" id="UP000308001">
    <property type="component" value="Unassembled WGS sequence"/>
</dbReference>
<evidence type="ECO:0000313" key="12">
    <source>
        <dbReference type="EMBL" id="TLS73111.1"/>
    </source>
</evidence>
<evidence type="ECO:0000313" key="11">
    <source>
        <dbReference type="EMBL" id="OCL99742.1"/>
    </source>
</evidence>
<dbReference type="Pfam" id="PF02355">
    <property type="entry name" value="SecD_SecF_C"/>
    <property type="match status" value="1"/>
</dbReference>
<organism evidence="11 13">
    <name type="scientific">Aliarcobacter thereius</name>
    <dbReference type="NCBI Taxonomy" id="544718"/>
    <lineage>
        <taxon>Bacteria</taxon>
        <taxon>Pseudomonadati</taxon>
        <taxon>Campylobacterota</taxon>
        <taxon>Epsilonproteobacteria</taxon>
        <taxon>Campylobacterales</taxon>
        <taxon>Arcobacteraceae</taxon>
        <taxon>Aliarcobacter</taxon>
    </lineage>
</organism>
<dbReference type="InterPro" id="IPR048634">
    <property type="entry name" value="SecD_SecF_C"/>
</dbReference>
<evidence type="ECO:0000259" key="10">
    <source>
        <dbReference type="Pfam" id="PF02355"/>
    </source>
</evidence>
<dbReference type="PANTHER" id="PTHR30081:SF8">
    <property type="entry name" value="PROTEIN TRANSLOCASE SUBUNIT SECF"/>
    <property type="match status" value="1"/>
</dbReference>
<keyword evidence="5 9" id="KW-0653">Protein transport</keyword>
<evidence type="ECO:0000256" key="7">
    <source>
        <dbReference type="ARBA" id="ARBA00023010"/>
    </source>
</evidence>
<dbReference type="InterPro" id="IPR022645">
    <property type="entry name" value="SecD/SecF_bac"/>
</dbReference>
<feature type="transmembrane region" description="Helical" evidence="9">
    <location>
        <begin position="267"/>
        <end position="289"/>
    </location>
</feature>
<dbReference type="GO" id="GO:0043952">
    <property type="term" value="P:protein transport by the Sec complex"/>
    <property type="evidence" value="ECO:0007669"/>
    <property type="project" value="UniProtKB-UniRule"/>
</dbReference>
<keyword evidence="7 9" id="KW-0811">Translocation</keyword>
<dbReference type="PANTHER" id="PTHR30081">
    <property type="entry name" value="PROTEIN-EXPORT MEMBRANE PROTEIN SEC"/>
    <property type="match status" value="1"/>
</dbReference>
<dbReference type="RefSeq" id="WP_066181181.1">
    <property type="nucleotide sequence ID" value="NZ_LCUJ01000002.1"/>
</dbReference>
<accession>A0A1C0B880</accession>
<comment type="subunit">
    <text evidence="9">Forms a complex with SecD. Part of the essential Sec protein translocation apparatus which comprises SecA, SecYEG and auxiliary proteins SecDF. Other proteins may also be involved.</text>
</comment>
<reference evidence="12 14" key="3">
    <citation type="submission" date="2019-05" db="EMBL/GenBank/DDBJ databases">
        <title>Arcobacter cibarius and Arcobacter thereius providing challenges in identification an antibiotic susceptibility and Quinolone resistance.</title>
        <authorList>
            <person name="Busch A."/>
            <person name="Hanel I."/>
            <person name="Hotzel H."/>
            <person name="Tomaso H."/>
        </authorList>
    </citation>
    <scope>NUCLEOTIDE SEQUENCE [LARGE SCALE GENOMIC DNA]</scope>
    <source>
        <strain evidence="12 14">17CS1191_2</strain>
    </source>
</reference>
<dbReference type="SUPFAM" id="SSF82866">
    <property type="entry name" value="Multidrug efflux transporter AcrB transmembrane domain"/>
    <property type="match status" value="1"/>
</dbReference>
<dbReference type="Pfam" id="PF07549">
    <property type="entry name" value="Sec_GG"/>
    <property type="match status" value="1"/>
</dbReference>
<keyword evidence="6 9" id="KW-1133">Transmembrane helix</keyword>
<reference evidence="11" key="1">
    <citation type="submission" date="2015-05" db="EMBL/GenBank/DDBJ databases">
        <authorList>
            <person name="Wang D.B."/>
            <person name="Wang M."/>
        </authorList>
    </citation>
    <scope>NUCLEOTIDE SEQUENCE [LARGE SCALE GENOMIC DNA]</scope>
    <source>
        <strain evidence="11">DU22</strain>
    </source>
</reference>
<dbReference type="InterPro" id="IPR055344">
    <property type="entry name" value="SecD_SecF_C_bact"/>
</dbReference>
<dbReference type="NCBIfam" id="TIGR00916">
    <property type="entry name" value="2A0604s01"/>
    <property type="match status" value="1"/>
</dbReference>
<reference evidence="13" key="2">
    <citation type="submission" date="2015-05" db="EMBL/GenBank/DDBJ databases">
        <authorList>
            <person name="Rovetto F."/>
            <person name="Cocolin L."/>
            <person name="Illeghems K."/>
            <person name="Van Nieuwerburgh F."/>
            <person name="Houf K."/>
        </authorList>
    </citation>
    <scope>NUCLEOTIDE SEQUENCE [LARGE SCALE GENOMIC DNA]</scope>
    <source>
        <strain evidence="13">DU22</strain>
    </source>
</reference>
<evidence type="ECO:0000256" key="6">
    <source>
        <dbReference type="ARBA" id="ARBA00022989"/>
    </source>
</evidence>
<gene>
    <name evidence="9 12" type="primary">secF</name>
    <name evidence="11" type="ORF">AAX29_00792</name>
    <name evidence="12" type="ORF">FE246_01105</name>
</gene>
<comment type="similarity">
    <text evidence="9">Belongs to the SecD/SecF family. SecF subfamily.</text>
</comment>
<dbReference type="PATRIC" id="fig|544718.43.peg.289"/>
<feature type="transmembrane region" description="Helical" evidence="9">
    <location>
        <begin position="136"/>
        <end position="153"/>
    </location>
</feature>
<dbReference type="Proteomes" id="UP000093281">
    <property type="component" value="Unassembled WGS sequence"/>
</dbReference>
<comment type="caution">
    <text evidence="9">Lacks conserved residue(s) required for the propagation of feature annotation.</text>
</comment>
<feature type="transmembrane region" description="Helical" evidence="9">
    <location>
        <begin position="239"/>
        <end position="261"/>
    </location>
</feature>
<dbReference type="InterPro" id="IPR022646">
    <property type="entry name" value="SecD/SecF_CS"/>
</dbReference>
<dbReference type="EMBL" id="VBUF01000001">
    <property type="protein sequence ID" value="TLS73111.1"/>
    <property type="molecule type" value="Genomic_DNA"/>
</dbReference>
<keyword evidence="8 9" id="KW-0472">Membrane</keyword>
<evidence type="ECO:0000256" key="5">
    <source>
        <dbReference type="ARBA" id="ARBA00022927"/>
    </source>
</evidence>
<keyword evidence="3 9" id="KW-1003">Cell membrane</keyword>
<feature type="domain" description="Protein export membrane protein SecD/SecF C-terminal" evidence="10">
    <location>
        <begin position="112"/>
        <end position="290"/>
    </location>
</feature>
<dbReference type="AlphaFoldDB" id="A0A1C0B880"/>
<feature type="transmembrane region" description="Helical" evidence="9">
    <location>
        <begin position="17"/>
        <end position="35"/>
    </location>
</feature>
<dbReference type="GO" id="GO:0005886">
    <property type="term" value="C:plasma membrane"/>
    <property type="evidence" value="ECO:0007669"/>
    <property type="project" value="UniProtKB-SubCell"/>
</dbReference>
<evidence type="ECO:0000256" key="9">
    <source>
        <dbReference type="HAMAP-Rule" id="MF_01464"/>
    </source>
</evidence>
<dbReference type="GO" id="GO:0015450">
    <property type="term" value="F:protein-transporting ATPase activity"/>
    <property type="evidence" value="ECO:0007669"/>
    <property type="project" value="InterPro"/>
</dbReference>
<keyword evidence="2 9" id="KW-0813">Transport</keyword>
<evidence type="ECO:0000256" key="1">
    <source>
        <dbReference type="ARBA" id="ARBA00004651"/>
    </source>
</evidence>
<dbReference type="Gene3D" id="1.20.1640.10">
    <property type="entry name" value="Multidrug efflux transporter AcrB transmembrane domain"/>
    <property type="match status" value="1"/>
</dbReference>
<evidence type="ECO:0000256" key="4">
    <source>
        <dbReference type="ARBA" id="ARBA00022692"/>
    </source>
</evidence>
<feature type="transmembrane region" description="Helical" evidence="9">
    <location>
        <begin position="159"/>
        <end position="181"/>
    </location>
</feature>
<dbReference type="InterPro" id="IPR005665">
    <property type="entry name" value="SecF_bac"/>
</dbReference>
<dbReference type="InterPro" id="IPR022813">
    <property type="entry name" value="SecD/SecF_arch_bac"/>
</dbReference>
<evidence type="ECO:0000256" key="2">
    <source>
        <dbReference type="ARBA" id="ARBA00022448"/>
    </source>
</evidence>
<name>A0A1C0B880_9BACT</name>
<dbReference type="EMBL" id="LCUJ01000002">
    <property type="protein sequence ID" value="OCL99742.1"/>
    <property type="molecule type" value="Genomic_DNA"/>
</dbReference>
<dbReference type="HAMAP" id="MF_01464_B">
    <property type="entry name" value="SecF_B"/>
    <property type="match status" value="1"/>
</dbReference>
<comment type="function">
    <text evidence="9">Part of the Sec protein translocase complex. Interacts with the SecYEG preprotein conducting channel. SecDF uses the proton motive force (PMF) to complete protein translocation after the ATP-dependent function of SecA.</text>
</comment>
<keyword evidence="4 9" id="KW-0812">Transmembrane</keyword>
<dbReference type="STRING" id="544718.AAX25_00293"/>